<proteinExistence type="predicted"/>
<dbReference type="EMBL" id="KQ417945">
    <property type="protein sequence ID" value="KOF89580.1"/>
    <property type="molecule type" value="Genomic_DNA"/>
</dbReference>
<accession>A0A0L8HLD0</accession>
<organism evidence="1">
    <name type="scientific">Octopus bimaculoides</name>
    <name type="common">California two-spotted octopus</name>
    <dbReference type="NCBI Taxonomy" id="37653"/>
    <lineage>
        <taxon>Eukaryota</taxon>
        <taxon>Metazoa</taxon>
        <taxon>Spiralia</taxon>
        <taxon>Lophotrochozoa</taxon>
        <taxon>Mollusca</taxon>
        <taxon>Cephalopoda</taxon>
        <taxon>Coleoidea</taxon>
        <taxon>Octopodiformes</taxon>
        <taxon>Octopoda</taxon>
        <taxon>Incirrata</taxon>
        <taxon>Octopodidae</taxon>
        <taxon>Octopus</taxon>
    </lineage>
</organism>
<evidence type="ECO:0000313" key="1">
    <source>
        <dbReference type="EMBL" id="KOF89580.1"/>
    </source>
</evidence>
<gene>
    <name evidence="1" type="ORF">OCBIM_22012865mg</name>
</gene>
<dbReference type="STRING" id="37653.A0A0L8HLD0"/>
<dbReference type="AlphaFoldDB" id="A0A0L8HLD0"/>
<evidence type="ECO:0008006" key="2">
    <source>
        <dbReference type="Google" id="ProtNLM"/>
    </source>
</evidence>
<dbReference type="OrthoDB" id="6140090at2759"/>
<reference evidence="1" key="1">
    <citation type="submission" date="2015-07" db="EMBL/GenBank/DDBJ databases">
        <title>MeaNS - Measles Nucleotide Surveillance Program.</title>
        <authorList>
            <person name="Tran T."/>
            <person name="Druce J."/>
        </authorList>
    </citation>
    <scope>NUCLEOTIDE SEQUENCE</scope>
    <source>
        <strain evidence="1">UCB-OBI-ISO-001</strain>
        <tissue evidence="1">Gonad</tissue>
    </source>
</reference>
<name>A0A0L8HLD0_OCTBM</name>
<dbReference type="PANTHER" id="PTHR45913">
    <property type="entry name" value="EPM2A-INTERACTING PROTEIN 1"/>
    <property type="match status" value="1"/>
</dbReference>
<dbReference type="PANTHER" id="PTHR45913:SF22">
    <property type="entry name" value="SCAN BOX DOMAIN-CONTAINING PROTEIN"/>
    <property type="match status" value="1"/>
</dbReference>
<sequence length="245" mass="28312">MPDHLKNVLNDVVKAVNFIKAISLNSCLFADLCKDNGSDFETFLLYSHHYKERTSPLSSHEKMTAFKMKLHLWHSKLECEYFASFPNLNTFLDEDGLRVDADILDIIKQHVLVLHAEIQRYFPDLQNLEKVHYFITNPFAISVVDVPLEDYVIQEQFIDLLIDRGAKNAFRNMCCSEFWIEMTLSYPDVAKLALKFIVPFATTYECETAFATLLAIETKVRNKLNVAHDMRVALSKTQPNIEDIL</sequence>
<protein>
    <recommendedName>
        <fullName evidence="2">HAT C-terminal dimerisation domain-containing protein</fullName>
    </recommendedName>
</protein>